<evidence type="ECO:0000313" key="2">
    <source>
        <dbReference type="Proteomes" id="UP000249091"/>
    </source>
</evidence>
<dbReference type="EMBL" id="LS483468">
    <property type="protein sequence ID" value="SQI30341.1"/>
    <property type="molecule type" value="Genomic_DNA"/>
</dbReference>
<evidence type="ECO:0000313" key="1">
    <source>
        <dbReference type="EMBL" id="SQI30341.1"/>
    </source>
</evidence>
<reference evidence="1 2" key="1">
    <citation type="submission" date="2018-06" db="EMBL/GenBank/DDBJ databases">
        <authorList>
            <consortium name="Pathogen Informatics"/>
            <person name="Doyle S."/>
        </authorList>
    </citation>
    <scope>NUCLEOTIDE SEQUENCE [LARGE SCALE GENOMIC DNA]</scope>
    <source>
        <strain evidence="1 2">NCTC10994</strain>
    </source>
</reference>
<protein>
    <recommendedName>
        <fullName evidence="3">Maltose regulon activator MalT</fullName>
    </recommendedName>
</protein>
<organism evidence="1 2">
    <name type="scientific">Rhodococcus coprophilus</name>
    <dbReference type="NCBI Taxonomy" id="38310"/>
    <lineage>
        <taxon>Bacteria</taxon>
        <taxon>Bacillati</taxon>
        <taxon>Actinomycetota</taxon>
        <taxon>Actinomycetes</taxon>
        <taxon>Mycobacteriales</taxon>
        <taxon>Nocardiaceae</taxon>
        <taxon>Rhodococcus</taxon>
    </lineage>
</organism>
<gene>
    <name evidence="1" type="ORF">NCTC10994_01496</name>
</gene>
<keyword evidence="2" id="KW-1185">Reference proteome</keyword>
<proteinExistence type="predicted"/>
<sequence length="71" mass="7945">MSASKWWVVDGRDDGFALEQRATGDIVIMNNATSEEHVLPGYVWKHSPNFGLQIQSDGPPPYGSWIENPED</sequence>
<accession>A0A2X4TTM4</accession>
<evidence type="ECO:0008006" key="3">
    <source>
        <dbReference type="Google" id="ProtNLM"/>
    </source>
</evidence>
<dbReference type="RefSeq" id="WP_072699871.1">
    <property type="nucleotide sequence ID" value="NZ_JAFBBL010000001.1"/>
</dbReference>
<dbReference type="AlphaFoldDB" id="A0A2X4TTM4"/>
<dbReference type="STRING" id="1219011.GCA_001895045_01901"/>
<dbReference type="Proteomes" id="UP000249091">
    <property type="component" value="Chromosome 1"/>
</dbReference>
<name>A0A2X4TTM4_9NOCA</name>
<dbReference type="KEGG" id="rcr:NCTC10994_01496"/>